<dbReference type="InterPro" id="IPR013217">
    <property type="entry name" value="Methyltransf_12"/>
</dbReference>
<dbReference type="GO" id="GO:0032259">
    <property type="term" value="P:methylation"/>
    <property type="evidence" value="ECO:0007669"/>
    <property type="project" value="UniProtKB-KW"/>
</dbReference>
<dbReference type="Proteomes" id="UP000315082">
    <property type="component" value="Chromosome"/>
</dbReference>
<dbReference type="InterPro" id="IPR029063">
    <property type="entry name" value="SAM-dependent_MTases_sf"/>
</dbReference>
<keyword evidence="3" id="KW-1185">Reference proteome</keyword>
<feature type="domain" description="Methyltransferase type 12" evidence="1">
    <location>
        <begin position="84"/>
        <end position="174"/>
    </location>
</feature>
<accession>A0A518JMW0</accession>
<keyword evidence="2" id="KW-0808">Transferase</keyword>
<dbReference type="SUPFAM" id="SSF53335">
    <property type="entry name" value="S-adenosyl-L-methionine-dependent methyltransferases"/>
    <property type="match status" value="1"/>
</dbReference>
<gene>
    <name evidence="2" type="ORF">Poly24_05790</name>
</gene>
<dbReference type="KEGG" id="rcf:Poly24_05790"/>
<organism evidence="2 3">
    <name type="scientific">Rosistilla carotiformis</name>
    <dbReference type="NCBI Taxonomy" id="2528017"/>
    <lineage>
        <taxon>Bacteria</taxon>
        <taxon>Pseudomonadati</taxon>
        <taxon>Planctomycetota</taxon>
        <taxon>Planctomycetia</taxon>
        <taxon>Pirellulales</taxon>
        <taxon>Pirellulaceae</taxon>
        <taxon>Rosistilla</taxon>
    </lineage>
</organism>
<dbReference type="RefSeq" id="WP_145090127.1">
    <property type="nucleotide sequence ID" value="NZ_CP036348.1"/>
</dbReference>
<evidence type="ECO:0000313" key="2">
    <source>
        <dbReference type="EMBL" id="QDV66890.1"/>
    </source>
</evidence>
<dbReference type="Gene3D" id="3.40.50.150">
    <property type="entry name" value="Vaccinia Virus protein VP39"/>
    <property type="match status" value="1"/>
</dbReference>
<dbReference type="PANTHER" id="PTHR43861:SF1">
    <property type="entry name" value="TRANS-ACONITATE 2-METHYLTRANSFERASE"/>
    <property type="match status" value="1"/>
</dbReference>
<protein>
    <submittedName>
        <fullName evidence="2">Phthiotriol/phenolphthiotriol dimycocerosates methyltransferase</fullName>
        <ecNumber evidence="2">2.1.1.-</ecNumber>
    </submittedName>
</protein>
<sequence length="298" mass="32913">MSTTTNNYTFATPMPIVPATIATSDPPGESETSLESRDRALFDTIAEKYAAKDRSPSVRPARRLRLLQTMRALPQTSLHGKRILEVGCGAGYSVDYLPADYACYLGIDYSEMLIDLARAERQTDRATFATTNARDLKTDEPFDIIFMIGVLHHMDQMDEVVENLVSLLSPDGWLVVNEPQPSNPIVGIARRLRKQFDASYSDEQLELTGREMENCFADAGLTSLRQRPQGLLSTPFAEVPMNPSWLTAPASRIACGLDRGIEAIAGRLLTPLTWNVIVAGQKPTDRQSTPQPSRTPAE</sequence>
<dbReference type="Pfam" id="PF08242">
    <property type="entry name" value="Methyltransf_12"/>
    <property type="match status" value="1"/>
</dbReference>
<dbReference type="EMBL" id="CP036348">
    <property type="protein sequence ID" value="QDV66890.1"/>
    <property type="molecule type" value="Genomic_DNA"/>
</dbReference>
<dbReference type="EC" id="2.1.1.-" evidence="2"/>
<dbReference type="OrthoDB" id="9808140at2"/>
<keyword evidence="2" id="KW-0489">Methyltransferase</keyword>
<evidence type="ECO:0000313" key="3">
    <source>
        <dbReference type="Proteomes" id="UP000315082"/>
    </source>
</evidence>
<dbReference type="AlphaFoldDB" id="A0A518JMW0"/>
<reference evidence="2 3" key="1">
    <citation type="submission" date="2019-02" db="EMBL/GenBank/DDBJ databases">
        <title>Deep-cultivation of Planctomycetes and their phenomic and genomic characterization uncovers novel biology.</title>
        <authorList>
            <person name="Wiegand S."/>
            <person name="Jogler M."/>
            <person name="Boedeker C."/>
            <person name="Pinto D."/>
            <person name="Vollmers J."/>
            <person name="Rivas-Marin E."/>
            <person name="Kohn T."/>
            <person name="Peeters S.H."/>
            <person name="Heuer A."/>
            <person name="Rast P."/>
            <person name="Oberbeckmann S."/>
            <person name="Bunk B."/>
            <person name="Jeske O."/>
            <person name="Meyerdierks A."/>
            <person name="Storesund J.E."/>
            <person name="Kallscheuer N."/>
            <person name="Luecker S."/>
            <person name="Lage O.M."/>
            <person name="Pohl T."/>
            <person name="Merkel B.J."/>
            <person name="Hornburger P."/>
            <person name="Mueller R.-W."/>
            <person name="Bruemmer F."/>
            <person name="Labrenz M."/>
            <person name="Spormann A.M."/>
            <person name="Op den Camp H."/>
            <person name="Overmann J."/>
            <person name="Amann R."/>
            <person name="Jetten M.S.M."/>
            <person name="Mascher T."/>
            <person name="Medema M.H."/>
            <person name="Devos D.P."/>
            <person name="Kaster A.-K."/>
            <person name="Ovreas L."/>
            <person name="Rohde M."/>
            <person name="Galperin M.Y."/>
            <person name="Jogler C."/>
        </authorList>
    </citation>
    <scope>NUCLEOTIDE SEQUENCE [LARGE SCALE GENOMIC DNA]</scope>
    <source>
        <strain evidence="2 3">Poly24</strain>
    </source>
</reference>
<dbReference type="PANTHER" id="PTHR43861">
    <property type="entry name" value="TRANS-ACONITATE 2-METHYLTRANSFERASE-RELATED"/>
    <property type="match status" value="1"/>
</dbReference>
<dbReference type="GO" id="GO:0008168">
    <property type="term" value="F:methyltransferase activity"/>
    <property type="evidence" value="ECO:0007669"/>
    <property type="project" value="UniProtKB-KW"/>
</dbReference>
<dbReference type="CDD" id="cd02440">
    <property type="entry name" value="AdoMet_MTases"/>
    <property type="match status" value="1"/>
</dbReference>
<name>A0A518JMW0_9BACT</name>
<evidence type="ECO:0000259" key="1">
    <source>
        <dbReference type="Pfam" id="PF08242"/>
    </source>
</evidence>
<proteinExistence type="predicted"/>